<evidence type="ECO:0000256" key="3">
    <source>
        <dbReference type="SAM" id="SignalP"/>
    </source>
</evidence>
<organism evidence="5 6">
    <name type="scientific">Devosia chinhatensis</name>
    <dbReference type="NCBI Taxonomy" id="429727"/>
    <lineage>
        <taxon>Bacteria</taxon>
        <taxon>Pseudomonadati</taxon>
        <taxon>Pseudomonadota</taxon>
        <taxon>Alphaproteobacteria</taxon>
        <taxon>Hyphomicrobiales</taxon>
        <taxon>Devosiaceae</taxon>
        <taxon>Devosia</taxon>
    </lineage>
</organism>
<feature type="chain" id="PRO_5002486355" evidence="3">
    <location>
        <begin position="27"/>
        <end position="642"/>
    </location>
</feature>
<comment type="similarity">
    <text evidence="2">Belongs to the bacterial solute-binding protein 5 family.</text>
</comment>
<sequence>MTTISRRTFLAATGAAMLLPAIPVFAQAPLKEAPALAEAVAAGTLPPLAERLPLNPMVVQPLESIGQYGGDLRAALVGGGSLNMMHRYQGYEPLVRFTPDFTGVIPNVAESYEANEDATVYTFKLREGHKWSDGQPFTTDDIMFFYEDVLLNEELTVSAPTPLRSTDGSMARFEKVDETTFQIIFSQPNGLLPMRLAWANDDRATRTPRHYLEQFHIKYNPDADKLAQDRGMTGWVQLFQIMSGIAVDGEIFKNKDIPTLYGWKIVQPIGESADFSIADRNPYYFKVDTEGNQLPYIDRVTYAVAADNEVLLLKTLQGEIDVIDQWIATPANRAVLYDGQETGRYGFYTTTSTEPNEMVFQLNLTHPDETKRALFQNKDFRIALSHAIDRQAVIDTIFIGQGAPAQPSIRAEDPLYNEQLATQYTEFDPARANELLDALMPNKDGEGYRLMENGNRLSIIFEIDQVRQTFVDSFQLVLPMLRAVGLDVQMRTMDRSLWEVRVRQGGEYDATVHKFGGNSGISAVLDPRYYFPNTTEAFYAKGWQIWYNDPSSPDAVEPSAETQRQFELYNQVRQTGDQDQQRELMAEIIQIAADQFYVFGITLPMDGYGVVANRIRNMAPSMPNSWGYPTPAPTNPEQYYIS</sequence>
<dbReference type="InterPro" id="IPR000914">
    <property type="entry name" value="SBP_5_dom"/>
</dbReference>
<accession>A0A0F5FH42</accession>
<dbReference type="InterPro" id="IPR039424">
    <property type="entry name" value="SBP_5"/>
</dbReference>
<dbReference type="Proteomes" id="UP000033649">
    <property type="component" value="Unassembled WGS sequence"/>
</dbReference>
<dbReference type="GO" id="GO:0015833">
    <property type="term" value="P:peptide transport"/>
    <property type="evidence" value="ECO:0007669"/>
    <property type="project" value="TreeGrafter"/>
</dbReference>
<reference evidence="5 6" key="1">
    <citation type="submission" date="2015-03" db="EMBL/GenBank/DDBJ databases">
        <authorList>
            <person name="Hassan Y."/>
            <person name="Lepp D."/>
            <person name="Li X.-Z."/>
            <person name="Zhou T."/>
        </authorList>
    </citation>
    <scope>NUCLEOTIDE SEQUENCE [LARGE SCALE GENOMIC DNA]</scope>
    <source>
        <strain evidence="5 6">IPL18</strain>
    </source>
</reference>
<dbReference type="PANTHER" id="PTHR30290:SF62">
    <property type="entry name" value="OLIGOPEPTIDE ABC TRANSPORTER, PERIPLASMIC OLIGOPEPTIDE-BINDING PROTEIN"/>
    <property type="match status" value="1"/>
</dbReference>
<dbReference type="Gene3D" id="3.40.190.10">
    <property type="entry name" value="Periplasmic binding protein-like II"/>
    <property type="match status" value="2"/>
</dbReference>
<dbReference type="PANTHER" id="PTHR30290">
    <property type="entry name" value="PERIPLASMIC BINDING COMPONENT OF ABC TRANSPORTER"/>
    <property type="match status" value="1"/>
</dbReference>
<comment type="subcellular location">
    <subcellularLocation>
        <location evidence="1">Periplasm</location>
    </subcellularLocation>
</comment>
<dbReference type="EMBL" id="JZEY01000061">
    <property type="protein sequence ID" value="KKB08103.1"/>
    <property type="molecule type" value="Genomic_DNA"/>
</dbReference>
<feature type="signal peptide" evidence="3">
    <location>
        <begin position="1"/>
        <end position="26"/>
    </location>
</feature>
<comment type="caution">
    <text evidence="5">The sequence shown here is derived from an EMBL/GenBank/DDBJ whole genome shotgun (WGS) entry which is preliminary data.</text>
</comment>
<dbReference type="RefSeq" id="WP_046106132.1">
    <property type="nucleotide sequence ID" value="NZ_JZEY01000061.1"/>
</dbReference>
<evidence type="ECO:0000313" key="5">
    <source>
        <dbReference type="EMBL" id="KKB08103.1"/>
    </source>
</evidence>
<protein>
    <submittedName>
        <fullName evidence="5">ABC transporter substrate-binding protein</fullName>
    </submittedName>
</protein>
<dbReference type="CDD" id="cd08500">
    <property type="entry name" value="PBP2_NikA_DppA_OppA_like_4"/>
    <property type="match status" value="1"/>
</dbReference>
<dbReference type="GO" id="GO:1904680">
    <property type="term" value="F:peptide transmembrane transporter activity"/>
    <property type="evidence" value="ECO:0007669"/>
    <property type="project" value="TreeGrafter"/>
</dbReference>
<dbReference type="PROSITE" id="PS51318">
    <property type="entry name" value="TAT"/>
    <property type="match status" value="1"/>
</dbReference>
<dbReference type="AlphaFoldDB" id="A0A0F5FH42"/>
<dbReference type="PATRIC" id="fig|429727.3.peg.3308"/>
<proteinExistence type="inferred from homology"/>
<feature type="domain" description="Solute-binding protein family 5" evidence="4">
    <location>
        <begin position="104"/>
        <end position="519"/>
    </location>
</feature>
<evidence type="ECO:0000256" key="2">
    <source>
        <dbReference type="ARBA" id="ARBA00005695"/>
    </source>
</evidence>
<dbReference type="STRING" id="429727.VE26_16160"/>
<dbReference type="OrthoDB" id="9803988at2"/>
<gene>
    <name evidence="5" type="ORF">VE26_16160</name>
</gene>
<evidence type="ECO:0000256" key="1">
    <source>
        <dbReference type="ARBA" id="ARBA00004418"/>
    </source>
</evidence>
<dbReference type="Pfam" id="PF00496">
    <property type="entry name" value="SBP_bac_5"/>
    <property type="match status" value="1"/>
</dbReference>
<evidence type="ECO:0000259" key="4">
    <source>
        <dbReference type="Pfam" id="PF00496"/>
    </source>
</evidence>
<dbReference type="SUPFAM" id="SSF53850">
    <property type="entry name" value="Periplasmic binding protein-like II"/>
    <property type="match status" value="1"/>
</dbReference>
<name>A0A0F5FH42_9HYPH</name>
<dbReference type="Gene3D" id="3.10.105.10">
    <property type="entry name" value="Dipeptide-binding Protein, Domain 3"/>
    <property type="match status" value="1"/>
</dbReference>
<keyword evidence="6" id="KW-1185">Reference proteome</keyword>
<evidence type="ECO:0000313" key="6">
    <source>
        <dbReference type="Proteomes" id="UP000033649"/>
    </source>
</evidence>
<dbReference type="InterPro" id="IPR006311">
    <property type="entry name" value="TAT_signal"/>
</dbReference>
<keyword evidence="3" id="KW-0732">Signal</keyword>